<dbReference type="AlphaFoldDB" id="A0A7C4BBW4"/>
<protein>
    <submittedName>
        <fullName evidence="2">Uncharacterized protein</fullName>
    </submittedName>
</protein>
<keyword evidence="1" id="KW-1133">Transmembrane helix</keyword>
<dbReference type="NCBIfam" id="NF041797">
    <property type="entry name" value="Ced_CedA1"/>
    <property type="match status" value="1"/>
</dbReference>
<keyword evidence="1" id="KW-0472">Membrane</keyword>
<feature type="transmembrane region" description="Helical" evidence="1">
    <location>
        <begin position="14"/>
        <end position="32"/>
    </location>
</feature>
<name>A0A7C4BBW4_9CREN</name>
<gene>
    <name evidence="2" type="ORF">ENV14_00220</name>
</gene>
<evidence type="ECO:0000313" key="2">
    <source>
        <dbReference type="EMBL" id="HGI86816.1"/>
    </source>
</evidence>
<sequence length="90" mass="10031">MDIVLLIKDLISKAVVVAWLLFFLSWIIGWAIKGAPIPMGRVRKVGQSLIEDAVWGAFWIAVGTTLFWFITYISSYLGNALPLPPTPQMP</sequence>
<keyword evidence="1" id="KW-0812">Transmembrane</keyword>
<reference evidence="2" key="1">
    <citation type="journal article" date="2020" name="mSystems">
        <title>Genome- and Community-Level Interaction Insights into Carbon Utilization and Element Cycling Functions of Hydrothermarchaeota in Hydrothermal Sediment.</title>
        <authorList>
            <person name="Zhou Z."/>
            <person name="Liu Y."/>
            <person name="Xu W."/>
            <person name="Pan J."/>
            <person name="Luo Z.H."/>
            <person name="Li M."/>
        </authorList>
    </citation>
    <scope>NUCLEOTIDE SEQUENCE [LARGE SCALE GENOMIC DNA]</scope>
    <source>
        <strain evidence="2">SpSt-732</strain>
    </source>
</reference>
<proteinExistence type="predicted"/>
<accession>A0A7C4BBW4</accession>
<evidence type="ECO:0000256" key="1">
    <source>
        <dbReference type="SAM" id="Phobius"/>
    </source>
</evidence>
<comment type="caution">
    <text evidence="2">The sequence shown here is derived from an EMBL/GenBank/DDBJ whole genome shotgun (WGS) entry which is preliminary data.</text>
</comment>
<feature type="transmembrane region" description="Helical" evidence="1">
    <location>
        <begin position="53"/>
        <end position="73"/>
    </location>
</feature>
<organism evidence="2">
    <name type="scientific">Ignisphaera aggregans</name>
    <dbReference type="NCBI Taxonomy" id="334771"/>
    <lineage>
        <taxon>Archaea</taxon>
        <taxon>Thermoproteota</taxon>
        <taxon>Thermoprotei</taxon>
        <taxon>Desulfurococcales</taxon>
        <taxon>Desulfurococcaceae</taxon>
        <taxon>Ignisphaera</taxon>
    </lineage>
</organism>
<dbReference type="InterPro" id="IPR049689">
    <property type="entry name" value="CedA1_arc"/>
</dbReference>
<dbReference type="EMBL" id="DTFF01000002">
    <property type="protein sequence ID" value="HGI86816.1"/>
    <property type="molecule type" value="Genomic_DNA"/>
</dbReference>